<dbReference type="STRING" id="1385511.GCA_000425225_04081"/>
<dbReference type="InterPro" id="IPR050768">
    <property type="entry name" value="UPF0353/GerABKA_families"/>
</dbReference>
<name>A0A0A5FYG8_9BACI</name>
<evidence type="ECO:0000256" key="2">
    <source>
        <dbReference type="ARBA" id="ARBA00005278"/>
    </source>
</evidence>
<evidence type="ECO:0000256" key="1">
    <source>
        <dbReference type="ARBA" id="ARBA00004141"/>
    </source>
</evidence>
<dbReference type="Pfam" id="PF03323">
    <property type="entry name" value="GerA"/>
    <property type="match status" value="1"/>
</dbReference>
<evidence type="ECO:0000256" key="3">
    <source>
        <dbReference type="ARBA" id="ARBA00023136"/>
    </source>
</evidence>
<evidence type="ECO:0000256" key="5">
    <source>
        <dbReference type="SAM" id="MobiDB-lite"/>
    </source>
</evidence>
<evidence type="ECO:0000256" key="4">
    <source>
        <dbReference type="PIRNR" id="PIRNR005690"/>
    </source>
</evidence>
<dbReference type="PANTHER" id="PTHR22550:SF5">
    <property type="entry name" value="LEUCINE ZIPPER PROTEIN 4"/>
    <property type="match status" value="1"/>
</dbReference>
<evidence type="ECO:0000256" key="6">
    <source>
        <dbReference type="SAM" id="Phobius"/>
    </source>
</evidence>
<dbReference type="eggNOG" id="COG0697">
    <property type="taxonomic scope" value="Bacteria"/>
</dbReference>
<keyword evidence="8" id="KW-1185">Reference proteome</keyword>
<accession>A0A0A5FYG8</accession>
<reference evidence="7 8" key="1">
    <citation type="submission" date="2013-08" db="EMBL/GenBank/DDBJ databases">
        <authorList>
            <person name="Huang J."/>
            <person name="Wang G."/>
        </authorList>
    </citation>
    <scope>NUCLEOTIDE SEQUENCE [LARGE SCALE GENOMIC DNA]</scope>
    <source>
        <strain evidence="7 8">BH030004</strain>
    </source>
</reference>
<dbReference type="AlphaFoldDB" id="A0A0A5FYG8"/>
<keyword evidence="6" id="KW-0812">Transmembrane</keyword>
<protein>
    <submittedName>
        <fullName evidence="7">Spore germination protein GerKA</fullName>
    </submittedName>
</protein>
<proteinExistence type="inferred from homology"/>
<feature type="transmembrane region" description="Helical" evidence="6">
    <location>
        <begin position="415"/>
        <end position="440"/>
    </location>
</feature>
<dbReference type="RefSeq" id="WP_051255155.1">
    <property type="nucleotide sequence ID" value="NZ_AULJ01000070.1"/>
</dbReference>
<comment type="subcellular location">
    <subcellularLocation>
        <location evidence="4">Cell membrane</location>
    </subcellularLocation>
    <subcellularLocation>
        <location evidence="1">Membrane</location>
        <topology evidence="1">Multi-pass membrane protein</topology>
    </subcellularLocation>
</comment>
<feature type="transmembrane region" description="Helical" evidence="6">
    <location>
        <begin position="384"/>
        <end position="403"/>
    </location>
</feature>
<feature type="transmembrane region" description="Helical" evidence="6">
    <location>
        <begin position="292"/>
        <end position="314"/>
    </location>
</feature>
<evidence type="ECO:0000313" key="7">
    <source>
        <dbReference type="EMBL" id="KGX83868.1"/>
    </source>
</evidence>
<dbReference type="Proteomes" id="UP000030403">
    <property type="component" value="Unassembled WGS sequence"/>
</dbReference>
<keyword evidence="6" id="KW-1133">Transmembrane helix</keyword>
<dbReference type="OrthoDB" id="9772630at2"/>
<comment type="similarity">
    <text evidence="2 4">Belongs to the GerABKA family.</text>
</comment>
<organism evidence="7 8">
    <name type="scientific">Pontibacillus marinus BH030004 = DSM 16465</name>
    <dbReference type="NCBI Taxonomy" id="1385511"/>
    <lineage>
        <taxon>Bacteria</taxon>
        <taxon>Bacillati</taxon>
        <taxon>Bacillota</taxon>
        <taxon>Bacilli</taxon>
        <taxon>Bacillales</taxon>
        <taxon>Bacillaceae</taxon>
        <taxon>Pontibacillus</taxon>
    </lineage>
</organism>
<dbReference type="PIRSF" id="PIRSF005690">
    <property type="entry name" value="GerBA"/>
    <property type="match status" value="1"/>
</dbReference>
<dbReference type="GO" id="GO:0009847">
    <property type="term" value="P:spore germination"/>
    <property type="evidence" value="ECO:0007669"/>
    <property type="project" value="UniProtKB-UniRule"/>
</dbReference>
<dbReference type="PANTHER" id="PTHR22550">
    <property type="entry name" value="SPORE GERMINATION PROTEIN"/>
    <property type="match status" value="1"/>
</dbReference>
<evidence type="ECO:0000313" key="8">
    <source>
        <dbReference type="Proteomes" id="UP000030403"/>
    </source>
</evidence>
<feature type="compositionally biased region" description="Basic and acidic residues" evidence="5">
    <location>
        <begin position="495"/>
        <end position="505"/>
    </location>
</feature>
<gene>
    <name evidence="7" type="ORF">N783_20840</name>
</gene>
<dbReference type="GO" id="GO:0005886">
    <property type="term" value="C:plasma membrane"/>
    <property type="evidence" value="ECO:0007669"/>
    <property type="project" value="UniProtKB-SubCell"/>
</dbReference>
<keyword evidence="3 4" id="KW-0472">Membrane</keyword>
<comment type="caution">
    <text evidence="7">The sequence shown here is derived from an EMBL/GenBank/DDBJ whole genome shotgun (WGS) entry which is preliminary data.</text>
</comment>
<feature type="region of interest" description="Disordered" evidence="5">
    <location>
        <begin position="479"/>
        <end position="505"/>
    </location>
</feature>
<dbReference type="EMBL" id="AVPF01000078">
    <property type="protein sequence ID" value="KGX83868.1"/>
    <property type="molecule type" value="Genomic_DNA"/>
</dbReference>
<sequence length="505" mass="56787">MRIYNRKSKKWSKKVVTEEHKTSQKSHSSLQQNLDYLTLELKHTDDLKVNHFNQGKSVLIYLESLVDQTKIQDKIYTPELLNQSHQISQLDNTRKTKDMNDVIFALLSGCAIYCHDGSEEMTIFTVTSSHNRDLREPDTEKILRGAHEGFIESVMVNINLIRKRIQHRDLTVKYFRTGNNTNTNLAVIYMDGIASQEAVKEIERRIKDISKDTIISPGYIEEMIEDNPLSPFPQMLNTERPDRATANIMEGRVAILSEGSSTCLILPVTFFSFYQSPDDYNSRWIAGTFLRMIRLMSFLIAIGLPAFYIAVVGFHFEVIPDKLVIPVKSAINNIAYPPIVEALVMVVIIELIREAGIRLPSPVGQTIGIVGGLVIGDAVVKAGLVSNLMVIVVALTAIASFVVPSIEMSTTLRLLTFPLILTASTLGFVGIVFGMLVLLIHLIRLHSLQTPYFAPLAPLNIKDIKDTFIRLPLFLMGTRPKGAQPQRKSTGGPSREWKKDEHTRE</sequence>
<dbReference type="InterPro" id="IPR004995">
    <property type="entry name" value="Spore_Ger"/>
</dbReference>